<dbReference type="RefSeq" id="WP_129967945.1">
    <property type="nucleotide sequence ID" value="NZ_JACCEW010000001.1"/>
</dbReference>
<dbReference type="InterPro" id="IPR000262">
    <property type="entry name" value="FMN-dep_DH"/>
</dbReference>
<evidence type="ECO:0000256" key="7">
    <source>
        <dbReference type="PIRSR" id="PIRSR000138-2"/>
    </source>
</evidence>
<feature type="binding site" evidence="7">
    <location>
        <begin position="81"/>
        <end position="83"/>
    </location>
    <ligand>
        <name>FMN</name>
        <dbReference type="ChEBI" id="CHEBI:58210"/>
    </ligand>
</feature>
<feature type="binding site" evidence="7">
    <location>
        <position position="167"/>
    </location>
    <ligand>
        <name>glyoxylate</name>
        <dbReference type="ChEBI" id="CHEBI:36655"/>
    </ligand>
</feature>
<keyword evidence="10" id="KW-1185">Reference proteome</keyword>
<comment type="caution">
    <text evidence="9">The sequence shown here is derived from an EMBL/GenBank/DDBJ whole genome shotgun (WGS) entry which is preliminary data.</text>
</comment>
<feature type="binding site" evidence="7">
    <location>
        <position position="130"/>
    </location>
    <ligand>
        <name>FMN</name>
        <dbReference type="ChEBI" id="CHEBI:58210"/>
    </ligand>
</feature>
<keyword evidence="2 7" id="KW-0285">Flavoprotein</keyword>
<dbReference type="GO" id="GO:0010181">
    <property type="term" value="F:FMN binding"/>
    <property type="evidence" value="ECO:0007669"/>
    <property type="project" value="InterPro"/>
</dbReference>
<evidence type="ECO:0000256" key="3">
    <source>
        <dbReference type="ARBA" id="ARBA00022643"/>
    </source>
</evidence>
<feature type="binding site" evidence="7">
    <location>
        <position position="281"/>
    </location>
    <ligand>
        <name>glyoxylate</name>
        <dbReference type="ChEBI" id="CHEBI:36655"/>
    </ligand>
</feature>
<proteinExistence type="inferred from homology"/>
<dbReference type="Pfam" id="PF01070">
    <property type="entry name" value="FMN_dh"/>
    <property type="match status" value="1"/>
</dbReference>
<dbReference type="AlphaFoldDB" id="A0A853F7R5"/>
<dbReference type="InterPro" id="IPR013785">
    <property type="entry name" value="Aldolase_TIM"/>
</dbReference>
<feature type="binding site" evidence="7">
    <location>
        <position position="158"/>
    </location>
    <ligand>
        <name>FMN</name>
        <dbReference type="ChEBI" id="CHEBI:58210"/>
    </ligand>
</feature>
<dbReference type="InterPro" id="IPR012133">
    <property type="entry name" value="Alpha-hydoxy_acid_DH_FMN"/>
</dbReference>
<dbReference type="GO" id="GO:0016491">
    <property type="term" value="F:oxidoreductase activity"/>
    <property type="evidence" value="ECO:0007669"/>
    <property type="project" value="UniProtKB-KW"/>
</dbReference>
<evidence type="ECO:0000256" key="5">
    <source>
        <dbReference type="ARBA" id="ARBA00024042"/>
    </source>
</evidence>
<keyword evidence="3 7" id="KW-0288">FMN</keyword>
<organism evidence="9 10">
    <name type="scientific">Allopusillimonas soli</name>
    <dbReference type="NCBI Taxonomy" id="659016"/>
    <lineage>
        <taxon>Bacteria</taxon>
        <taxon>Pseudomonadati</taxon>
        <taxon>Pseudomonadota</taxon>
        <taxon>Betaproteobacteria</taxon>
        <taxon>Burkholderiales</taxon>
        <taxon>Alcaligenaceae</taxon>
        <taxon>Allopusillimonas</taxon>
    </lineage>
</organism>
<protein>
    <submittedName>
        <fullName evidence="9">Alpha-hydroxy-acid oxidizing protein</fullName>
    </submittedName>
</protein>
<dbReference type="InterPro" id="IPR037396">
    <property type="entry name" value="FMN_HAD"/>
</dbReference>
<feature type="binding site" evidence="7">
    <location>
        <begin position="312"/>
        <end position="316"/>
    </location>
    <ligand>
        <name>FMN</name>
        <dbReference type="ChEBI" id="CHEBI:58210"/>
    </ligand>
</feature>
<dbReference type="Gene3D" id="3.20.20.70">
    <property type="entry name" value="Aldolase class I"/>
    <property type="match status" value="1"/>
</dbReference>
<feature type="binding site" evidence="7">
    <location>
        <position position="110"/>
    </location>
    <ligand>
        <name>FMN</name>
        <dbReference type="ChEBI" id="CHEBI:58210"/>
    </ligand>
</feature>
<dbReference type="InterPro" id="IPR008259">
    <property type="entry name" value="FMN_hydac_DH_AS"/>
</dbReference>
<accession>A0A853F7R5</accession>
<feature type="active site" description="Proton acceptor" evidence="6">
    <location>
        <position position="281"/>
    </location>
</feature>
<evidence type="ECO:0000256" key="1">
    <source>
        <dbReference type="ARBA" id="ARBA00001917"/>
    </source>
</evidence>
<evidence type="ECO:0000256" key="6">
    <source>
        <dbReference type="PIRSR" id="PIRSR000138-1"/>
    </source>
</evidence>
<evidence type="ECO:0000313" key="9">
    <source>
        <dbReference type="EMBL" id="NYT36027.1"/>
    </source>
</evidence>
<feature type="domain" description="FMN hydroxy acid dehydrogenase" evidence="8">
    <location>
        <begin position="2"/>
        <end position="386"/>
    </location>
</feature>
<keyword evidence="4" id="KW-0560">Oxidoreductase</keyword>
<feature type="binding site" evidence="7">
    <location>
        <position position="28"/>
    </location>
    <ligand>
        <name>glyoxylate</name>
        <dbReference type="ChEBI" id="CHEBI:36655"/>
    </ligand>
</feature>
<feature type="binding site" evidence="7">
    <location>
        <position position="132"/>
    </location>
    <ligand>
        <name>glyoxylate</name>
        <dbReference type="ChEBI" id="CHEBI:36655"/>
    </ligand>
</feature>
<feature type="binding site" evidence="7">
    <location>
        <position position="279"/>
    </location>
    <ligand>
        <name>FMN</name>
        <dbReference type="ChEBI" id="CHEBI:58210"/>
    </ligand>
</feature>
<feature type="binding site" evidence="7">
    <location>
        <begin position="335"/>
        <end position="336"/>
    </location>
    <ligand>
        <name>FMN</name>
        <dbReference type="ChEBI" id="CHEBI:58210"/>
    </ligand>
</feature>
<evidence type="ECO:0000259" key="8">
    <source>
        <dbReference type="PROSITE" id="PS51349"/>
    </source>
</evidence>
<dbReference type="PANTHER" id="PTHR10578">
    <property type="entry name" value="S -2-HYDROXY-ACID OXIDASE-RELATED"/>
    <property type="match status" value="1"/>
</dbReference>
<sequence length="395" mass="42945">MRNLDAFLSLADFEAAARRRLPHAVFEYVVGGTEDGLSVRANRACFDALPMRPRGLAGVAGRSQSVSLWGMAYPSPVGIAPMGVTAICRRRCDMALARAARSRGLPYVISGASCVALEEIQADPGGAWYQGYFPGDTQRLQRIIERLKRAGIEVLVVTSDTPVAANRENNQRNGFTIPFRPSGSLLLDGLRHPRWSMEVFFPTLFKDGIPRFMNLYEEPGPAITAEPAHGFRGGRDLLTWEHMRWLRDHWQGKLVVKGIVHPRDAQMAVRCGMDGIIVSNHGGRQLDGAMAPLTALPAIRDSVPDDFAVMLDGGIRRGTDVLKAVALGANMVFIGRPALYGAAVAGEAGAGKVLDILHAEIDRNLALLGCGQIENLNADYLDPIQLGRFVGKRLD</sequence>
<gene>
    <name evidence="9" type="ORF">H0A68_04015</name>
</gene>
<comment type="similarity">
    <text evidence="5">Belongs to the FMN-dependent alpha-hydroxy acid dehydrogenase family.</text>
</comment>
<evidence type="ECO:0000313" key="10">
    <source>
        <dbReference type="Proteomes" id="UP000580517"/>
    </source>
</evidence>
<name>A0A853F7R5_9BURK</name>
<dbReference type="PIRSF" id="PIRSF000138">
    <property type="entry name" value="Al-hdrx_acd_dh"/>
    <property type="match status" value="1"/>
</dbReference>
<dbReference type="Proteomes" id="UP000580517">
    <property type="component" value="Unassembled WGS sequence"/>
</dbReference>
<dbReference type="SUPFAM" id="SSF51395">
    <property type="entry name" value="FMN-linked oxidoreductases"/>
    <property type="match status" value="1"/>
</dbReference>
<comment type="cofactor">
    <cofactor evidence="1">
        <name>FMN</name>
        <dbReference type="ChEBI" id="CHEBI:58210"/>
    </cofactor>
</comment>
<dbReference type="PROSITE" id="PS51349">
    <property type="entry name" value="FMN_HYDROXY_ACID_DH_2"/>
    <property type="match status" value="1"/>
</dbReference>
<evidence type="ECO:0000256" key="4">
    <source>
        <dbReference type="ARBA" id="ARBA00023002"/>
    </source>
</evidence>
<feature type="binding site" evidence="7">
    <location>
        <position position="284"/>
    </location>
    <ligand>
        <name>glyoxylate</name>
        <dbReference type="ChEBI" id="CHEBI:36655"/>
    </ligand>
</feature>
<evidence type="ECO:0000256" key="2">
    <source>
        <dbReference type="ARBA" id="ARBA00022630"/>
    </source>
</evidence>
<dbReference type="CDD" id="cd02809">
    <property type="entry name" value="alpha_hydroxyacid_oxid_FMN"/>
    <property type="match status" value="1"/>
</dbReference>
<dbReference type="EMBL" id="JACCEW010000001">
    <property type="protein sequence ID" value="NYT36027.1"/>
    <property type="molecule type" value="Genomic_DNA"/>
</dbReference>
<reference evidence="9 10" key="1">
    <citation type="submission" date="2020-07" db="EMBL/GenBank/DDBJ databases">
        <title>Taxonomic revisions and descriptions of new bacterial species based on genomic comparisons in the high-G+C-content subgroup of the family Alcaligenaceae.</title>
        <authorList>
            <person name="Szabo A."/>
            <person name="Felfoldi T."/>
        </authorList>
    </citation>
    <scope>NUCLEOTIDE SEQUENCE [LARGE SCALE GENOMIC DNA]</scope>
    <source>
        <strain evidence="9 10">DSM 25264</strain>
    </source>
</reference>
<dbReference type="PANTHER" id="PTHR10578:SF107">
    <property type="entry name" value="2-HYDROXYACID OXIDASE 1"/>
    <property type="match status" value="1"/>
</dbReference>
<feature type="binding site" evidence="7">
    <location>
        <position position="257"/>
    </location>
    <ligand>
        <name>FMN</name>
        <dbReference type="ChEBI" id="CHEBI:58210"/>
    </ligand>
</feature>
<dbReference type="OrthoDB" id="8717062at2"/>
<dbReference type="PROSITE" id="PS00557">
    <property type="entry name" value="FMN_HYDROXY_ACID_DH_1"/>
    <property type="match status" value="1"/>
</dbReference>